<sequence length="126" mass="14277">TMPVRRGHVAPKTTLIETIIRKFDTHSNFLVANAQPESCHIIFCSDGFCKMTGFTRAEVMQRSACTDFLQGQMTSVGVMESIKEALRKGEEKHFEILYYRKDGKLLISHALLEDTYHSLSLQLPNA</sequence>
<dbReference type="GO" id="GO:0034702">
    <property type="term" value="C:monoatomic ion channel complex"/>
    <property type="evidence" value="ECO:0007669"/>
    <property type="project" value="UniProtKB-KW"/>
</dbReference>
<evidence type="ECO:0000313" key="12">
    <source>
        <dbReference type="Proteomes" id="UP000075880"/>
    </source>
</evidence>
<dbReference type="InterPro" id="IPR050818">
    <property type="entry name" value="KCNH_animal-type"/>
</dbReference>
<proteinExistence type="predicted"/>
<dbReference type="PANTHER" id="PTHR10217">
    <property type="entry name" value="VOLTAGE AND LIGAND GATED POTASSIUM CHANNEL"/>
    <property type="match status" value="1"/>
</dbReference>
<keyword evidence="8" id="KW-0407">Ion channel</keyword>
<dbReference type="CDD" id="cd00130">
    <property type="entry name" value="PAS"/>
    <property type="match status" value="1"/>
</dbReference>
<dbReference type="EnsemblMetazoa" id="ENSAATROPT012651">
    <property type="protein sequence ID" value="ENSAATROPP011488"/>
    <property type="gene ID" value="ENSAATROPG010292"/>
</dbReference>
<keyword evidence="2" id="KW-0813">Transport</keyword>
<evidence type="ECO:0000256" key="1">
    <source>
        <dbReference type="ARBA" id="ARBA00004141"/>
    </source>
</evidence>
<keyword evidence="7" id="KW-0472">Membrane</keyword>
<protein>
    <recommendedName>
        <fullName evidence="10">PAS domain-containing protein</fullName>
    </recommendedName>
</protein>
<evidence type="ECO:0000256" key="7">
    <source>
        <dbReference type="ARBA" id="ARBA00023136"/>
    </source>
</evidence>
<dbReference type="SUPFAM" id="SSF55785">
    <property type="entry name" value="PYP-like sensor domain (PAS domain)"/>
    <property type="match status" value="1"/>
</dbReference>
<evidence type="ECO:0000256" key="4">
    <source>
        <dbReference type="ARBA" id="ARBA00022882"/>
    </source>
</evidence>
<dbReference type="InterPro" id="IPR000014">
    <property type="entry name" value="PAS"/>
</dbReference>
<dbReference type="Proteomes" id="UP000075880">
    <property type="component" value="Unassembled WGS sequence"/>
</dbReference>
<dbReference type="InterPro" id="IPR035965">
    <property type="entry name" value="PAS-like_dom_sf"/>
</dbReference>
<dbReference type="GO" id="GO:0005242">
    <property type="term" value="F:inward rectifier potassium channel activity"/>
    <property type="evidence" value="ECO:0007669"/>
    <property type="project" value="TreeGrafter"/>
</dbReference>
<keyword evidence="4" id="KW-0851">Voltage-gated channel</keyword>
<evidence type="ECO:0000256" key="6">
    <source>
        <dbReference type="ARBA" id="ARBA00023065"/>
    </source>
</evidence>
<dbReference type="GO" id="GO:0042391">
    <property type="term" value="P:regulation of membrane potential"/>
    <property type="evidence" value="ECO:0007669"/>
    <property type="project" value="TreeGrafter"/>
</dbReference>
<dbReference type="FunFam" id="3.30.450.20:FF:000001">
    <property type="entry name" value="Potassium voltage-gated channel subfamily H member 7"/>
    <property type="match status" value="1"/>
</dbReference>
<evidence type="ECO:0000259" key="10">
    <source>
        <dbReference type="Pfam" id="PF13426"/>
    </source>
</evidence>
<dbReference type="Gene3D" id="3.30.450.20">
    <property type="entry name" value="PAS domain"/>
    <property type="match status" value="1"/>
</dbReference>
<feature type="domain" description="PAS" evidence="10">
    <location>
        <begin position="35"/>
        <end position="108"/>
    </location>
</feature>
<comment type="catalytic activity">
    <reaction evidence="9">
        <text>K(+)(in) = K(+)(out)</text>
        <dbReference type="Rhea" id="RHEA:29463"/>
        <dbReference type="ChEBI" id="CHEBI:29103"/>
    </reaction>
</comment>
<keyword evidence="5" id="KW-1133">Transmembrane helix</keyword>
<keyword evidence="12" id="KW-1185">Reference proteome</keyword>
<evidence type="ECO:0000313" key="11">
    <source>
        <dbReference type="EnsemblMetazoa" id="ENSAATROPP011488"/>
    </source>
</evidence>
<evidence type="ECO:0000256" key="2">
    <source>
        <dbReference type="ARBA" id="ARBA00022448"/>
    </source>
</evidence>
<name>A0AAG5DLE8_ANOAO</name>
<dbReference type="Pfam" id="PF13426">
    <property type="entry name" value="PAS_9"/>
    <property type="match status" value="1"/>
</dbReference>
<comment type="subcellular location">
    <subcellularLocation>
        <location evidence="1">Membrane</location>
        <topology evidence="1">Multi-pass membrane protein</topology>
    </subcellularLocation>
</comment>
<accession>A0AAG5DLE8</accession>
<evidence type="ECO:0000256" key="5">
    <source>
        <dbReference type="ARBA" id="ARBA00022989"/>
    </source>
</evidence>
<keyword evidence="6" id="KW-0406">Ion transport</keyword>
<dbReference type="PANTHER" id="PTHR10217:SF548">
    <property type="entry name" value="GH12235P"/>
    <property type="match status" value="1"/>
</dbReference>
<organism evidence="11 12">
    <name type="scientific">Anopheles atroparvus</name>
    <name type="common">European mosquito</name>
    <dbReference type="NCBI Taxonomy" id="41427"/>
    <lineage>
        <taxon>Eukaryota</taxon>
        <taxon>Metazoa</taxon>
        <taxon>Ecdysozoa</taxon>
        <taxon>Arthropoda</taxon>
        <taxon>Hexapoda</taxon>
        <taxon>Insecta</taxon>
        <taxon>Pterygota</taxon>
        <taxon>Neoptera</taxon>
        <taxon>Endopterygota</taxon>
        <taxon>Diptera</taxon>
        <taxon>Nematocera</taxon>
        <taxon>Culicoidea</taxon>
        <taxon>Culicidae</taxon>
        <taxon>Anophelinae</taxon>
        <taxon>Anopheles</taxon>
    </lineage>
</organism>
<evidence type="ECO:0000256" key="8">
    <source>
        <dbReference type="ARBA" id="ARBA00023303"/>
    </source>
</evidence>
<evidence type="ECO:0000256" key="3">
    <source>
        <dbReference type="ARBA" id="ARBA00022692"/>
    </source>
</evidence>
<reference evidence="11" key="1">
    <citation type="submission" date="2024-04" db="UniProtKB">
        <authorList>
            <consortium name="EnsemblMetazoa"/>
        </authorList>
    </citation>
    <scope>IDENTIFICATION</scope>
    <source>
        <strain evidence="11">EBRO</strain>
    </source>
</reference>
<keyword evidence="3" id="KW-0812">Transmembrane</keyword>
<evidence type="ECO:0000256" key="9">
    <source>
        <dbReference type="ARBA" id="ARBA00034430"/>
    </source>
</evidence>
<dbReference type="GO" id="GO:0005886">
    <property type="term" value="C:plasma membrane"/>
    <property type="evidence" value="ECO:0007669"/>
    <property type="project" value="TreeGrafter"/>
</dbReference>
<dbReference type="AlphaFoldDB" id="A0AAG5DLE8"/>